<proteinExistence type="inferred from homology"/>
<reference evidence="5 6" key="1">
    <citation type="submission" date="2024-05" db="EMBL/GenBank/DDBJ databases">
        <title>Culex pipiens pipiens assembly and annotation.</title>
        <authorList>
            <person name="Alout H."/>
            <person name="Durand T."/>
        </authorList>
    </citation>
    <scope>NUCLEOTIDE SEQUENCE [LARGE SCALE GENOMIC DNA]</scope>
    <source>
        <strain evidence="5">HA-2024</strain>
        <tissue evidence="5">Whole body</tissue>
    </source>
</reference>
<dbReference type="CDD" id="cd23992">
    <property type="entry name" value="PBP_GOBP"/>
    <property type="match status" value="1"/>
</dbReference>
<evidence type="ECO:0000256" key="2">
    <source>
        <dbReference type="ARBA" id="ARBA00008098"/>
    </source>
</evidence>
<accession>A0ABD1D6Y2</accession>
<comment type="similarity">
    <text evidence="2">Belongs to the PBP/GOBP family.</text>
</comment>
<sequence length="143" mass="15993">MNRLQLAVALVIFLAAHAFAQTDEEVLEIRRNLAQNCKEREGASDGDVEGLITAVEPVTRVQKCLQSCVQQQHGVSDGRRFLKEGYLALMRVVVGTDQLRQRIVEEAADECIGVENEDRCQLAIDIMVCVKQALQKRGLRSKE</sequence>
<dbReference type="InterPro" id="IPR006170">
    <property type="entry name" value="PBP/GOBP"/>
</dbReference>
<dbReference type="Gene3D" id="1.10.238.20">
    <property type="entry name" value="Pheromone/general odorant binding protein domain"/>
    <property type="match status" value="1"/>
</dbReference>
<evidence type="ECO:0000256" key="3">
    <source>
        <dbReference type="ARBA" id="ARBA00022525"/>
    </source>
</evidence>
<dbReference type="SUPFAM" id="SSF47565">
    <property type="entry name" value="Insect pheromone/odorant-binding proteins"/>
    <property type="match status" value="1"/>
</dbReference>
<evidence type="ECO:0000256" key="4">
    <source>
        <dbReference type="SAM" id="SignalP"/>
    </source>
</evidence>
<evidence type="ECO:0000256" key="1">
    <source>
        <dbReference type="ARBA" id="ARBA00004613"/>
    </source>
</evidence>
<keyword evidence="4" id="KW-0732">Signal</keyword>
<protein>
    <submittedName>
        <fullName evidence="5">Uncharacterized protein</fullName>
    </submittedName>
</protein>
<dbReference type="EMBL" id="JBEHCU010007164">
    <property type="protein sequence ID" value="KAL1395394.1"/>
    <property type="molecule type" value="Genomic_DNA"/>
</dbReference>
<comment type="subcellular location">
    <subcellularLocation>
        <location evidence="1">Secreted</location>
    </subcellularLocation>
</comment>
<dbReference type="Proteomes" id="UP001562425">
    <property type="component" value="Unassembled WGS sequence"/>
</dbReference>
<dbReference type="AlphaFoldDB" id="A0ABD1D6Y2"/>
<feature type="chain" id="PRO_5044780370" evidence="4">
    <location>
        <begin position="21"/>
        <end position="143"/>
    </location>
</feature>
<keyword evidence="6" id="KW-1185">Reference proteome</keyword>
<organism evidence="5 6">
    <name type="scientific">Culex pipiens pipiens</name>
    <name type="common">Northern house mosquito</name>
    <dbReference type="NCBI Taxonomy" id="38569"/>
    <lineage>
        <taxon>Eukaryota</taxon>
        <taxon>Metazoa</taxon>
        <taxon>Ecdysozoa</taxon>
        <taxon>Arthropoda</taxon>
        <taxon>Hexapoda</taxon>
        <taxon>Insecta</taxon>
        <taxon>Pterygota</taxon>
        <taxon>Neoptera</taxon>
        <taxon>Endopterygota</taxon>
        <taxon>Diptera</taxon>
        <taxon>Nematocera</taxon>
        <taxon>Culicoidea</taxon>
        <taxon>Culicidae</taxon>
        <taxon>Culicinae</taxon>
        <taxon>Culicini</taxon>
        <taxon>Culex</taxon>
        <taxon>Culex</taxon>
    </lineage>
</organism>
<gene>
    <name evidence="5" type="ORF">pipiens_002851</name>
</gene>
<dbReference type="Pfam" id="PF01395">
    <property type="entry name" value="PBP_GOBP"/>
    <property type="match status" value="1"/>
</dbReference>
<name>A0ABD1D6Y2_CULPP</name>
<dbReference type="GO" id="GO:0005576">
    <property type="term" value="C:extracellular region"/>
    <property type="evidence" value="ECO:0007669"/>
    <property type="project" value="UniProtKB-SubCell"/>
</dbReference>
<feature type="signal peptide" evidence="4">
    <location>
        <begin position="1"/>
        <end position="20"/>
    </location>
</feature>
<dbReference type="InterPro" id="IPR036728">
    <property type="entry name" value="PBP_GOBP_sf"/>
</dbReference>
<comment type="caution">
    <text evidence="5">The sequence shown here is derived from an EMBL/GenBank/DDBJ whole genome shotgun (WGS) entry which is preliminary data.</text>
</comment>
<keyword evidence="3" id="KW-0964">Secreted</keyword>
<evidence type="ECO:0000313" key="5">
    <source>
        <dbReference type="EMBL" id="KAL1395394.1"/>
    </source>
</evidence>
<evidence type="ECO:0000313" key="6">
    <source>
        <dbReference type="Proteomes" id="UP001562425"/>
    </source>
</evidence>